<reference evidence="4" key="1">
    <citation type="journal article" date="2023" name="Plant J.">
        <title>Genome sequences and population genomics provide insights into the demographic history, inbreeding, and mutation load of two 'living fossil' tree species of Dipteronia.</title>
        <authorList>
            <person name="Feng Y."/>
            <person name="Comes H.P."/>
            <person name="Chen J."/>
            <person name="Zhu S."/>
            <person name="Lu R."/>
            <person name="Zhang X."/>
            <person name="Li P."/>
            <person name="Qiu J."/>
            <person name="Olsen K.M."/>
            <person name="Qiu Y."/>
        </authorList>
    </citation>
    <scope>NUCLEOTIDE SEQUENCE</scope>
    <source>
        <strain evidence="4">NBL</strain>
    </source>
</reference>
<proteinExistence type="predicted"/>
<sequence>MDSQQRQSTKKWMKSRNGERQYEMKREDDKDQIEKEILRAKIVKMVEKKKNLMSARILAEMIGDMVELPSESKDCWGRFIRVKVKVNVLKPLKRFLKLQLDEFKFTVIIPLQYERFCYVCGLIGHLLRECTDVAARRATLEGSETKFGSWIRASTPAKSKVGSVPLGIGGAWNPRLLGTMKILSWNVRDLGNLRTFMALRKDDECARVVEKEWEEFGVIGSVEGLRVKLAWCASKLETWGKDKFGSLSKAIRLKQKKLDELFERADWLLAEDRNSKFFHTKASAMKKEDTILRLVDRQGKLQESEDGVINTVCDYFEVLFKSNNPSQEDLNEATCGLSQRPSVDMVDILSGNFVKEDVKIAIFRYGIY</sequence>
<evidence type="ECO:0000313" key="4">
    <source>
        <dbReference type="EMBL" id="KAK3205102.1"/>
    </source>
</evidence>
<keyword evidence="1" id="KW-0862">Zinc</keyword>
<feature type="domain" description="CCHC-type" evidence="3">
    <location>
        <begin position="117"/>
        <end position="132"/>
    </location>
</feature>
<keyword evidence="1" id="KW-0863">Zinc-finger</keyword>
<dbReference type="EMBL" id="JANJYJ010000006">
    <property type="protein sequence ID" value="KAK3205102.1"/>
    <property type="molecule type" value="Genomic_DNA"/>
</dbReference>
<accession>A0AAE0A778</accession>
<dbReference type="InterPro" id="IPR001878">
    <property type="entry name" value="Znf_CCHC"/>
</dbReference>
<dbReference type="GO" id="GO:0003676">
    <property type="term" value="F:nucleic acid binding"/>
    <property type="evidence" value="ECO:0007669"/>
    <property type="project" value="InterPro"/>
</dbReference>
<comment type="caution">
    <text evidence="4">The sequence shown here is derived from an EMBL/GenBank/DDBJ whole genome shotgun (WGS) entry which is preliminary data.</text>
</comment>
<feature type="region of interest" description="Disordered" evidence="2">
    <location>
        <begin position="1"/>
        <end position="29"/>
    </location>
</feature>
<dbReference type="AlphaFoldDB" id="A0AAE0A778"/>
<protein>
    <recommendedName>
        <fullName evidence="3">CCHC-type domain-containing protein</fullName>
    </recommendedName>
</protein>
<keyword evidence="5" id="KW-1185">Reference proteome</keyword>
<dbReference type="GO" id="GO:0008270">
    <property type="term" value="F:zinc ion binding"/>
    <property type="evidence" value="ECO:0007669"/>
    <property type="project" value="UniProtKB-KW"/>
</dbReference>
<evidence type="ECO:0000256" key="2">
    <source>
        <dbReference type="SAM" id="MobiDB-lite"/>
    </source>
</evidence>
<evidence type="ECO:0000313" key="5">
    <source>
        <dbReference type="Proteomes" id="UP001281410"/>
    </source>
</evidence>
<gene>
    <name evidence="4" type="ORF">Dsin_019148</name>
</gene>
<dbReference type="Proteomes" id="UP001281410">
    <property type="component" value="Unassembled WGS sequence"/>
</dbReference>
<dbReference type="PROSITE" id="PS50158">
    <property type="entry name" value="ZF_CCHC"/>
    <property type="match status" value="1"/>
</dbReference>
<feature type="compositionally biased region" description="Basic and acidic residues" evidence="2">
    <location>
        <begin position="16"/>
        <end position="29"/>
    </location>
</feature>
<name>A0AAE0A778_9ROSI</name>
<keyword evidence="1" id="KW-0479">Metal-binding</keyword>
<evidence type="ECO:0000256" key="1">
    <source>
        <dbReference type="PROSITE-ProRule" id="PRU00047"/>
    </source>
</evidence>
<evidence type="ECO:0000259" key="3">
    <source>
        <dbReference type="PROSITE" id="PS50158"/>
    </source>
</evidence>
<organism evidence="4 5">
    <name type="scientific">Dipteronia sinensis</name>
    <dbReference type="NCBI Taxonomy" id="43782"/>
    <lineage>
        <taxon>Eukaryota</taxon>
        <taxon>Viridiplantae</taxon>
        <taxon>Streptophyta</taxon>
        <taxon>Embryophyta</taxon>
        <taxon>Tracheophyta</taxon>
        <taxon>Spermatophyta</taxon>
        <taxon>Magnoliopsida</taxon>
        <taxon>eudicotyledons</taxon>
        <taxon>Gunneridae</taxon>
        <taxon>Pentapetalae</taxon>
        <taxon>rosids</taxon>
        <taxon>malvids</taxon>
        <taxon>Sapindales</taxon>
        <taxon>Sapindaceae</taxon>
        <taxon>Hippocastanoideae</taxon>
        <taxon>Acereae</taxon>
        <taxon>Dipteronia</taxon>
    </lineage>
</organism>